<dbReference type="OrthoDB" id="333076at2"/>
<keyword evidence="2" id="KW-1185">Reference proteome</keyword>
<dbReference type="Proteomes" id="UP000470384">
    <property type="component" value="Unassembled WGS sequence"/>
</dbReference>
<name>A0A845QCS7_9HYPH</name>
<sequence length="368" mass="41056">MLTGADEYPFHQTPEPMAFAGTDRNFYDRYFFNGYTADGSIFFAIAFGLYPQLDIMDASVSVVKDGVQHVLRASRHMKHDRAVLEVGPIALEIIKPLEQVRITIAENDGSISGDVTFHVRHAPIEEPRFIKRLGSRAFMDYTRLTQNVGWSGHLTVAGERLELSPDSWWGTRDRSWGIRPVGAPDSQPPADGNFTQFFWVWSPANFQNHVVFAHTNDDEYGRPWNRSAVIEGIGGERHHYEDVEFDITFAPGTRRINALTVHLKGEGGDAQLRYEIKSRFFMSGLGYTHPVWGHGRDLGELKVEHEQFASTDADEGNPLWMHQQGLSSVELDIGGTTVKGAGIVEQLLLGRHDATGLGDLLAPPAEGK</sequence>
<evidence type="ECO:0008006" key="3">
    <source>
        <dbReference type="Google" id="ProtNLM"/>
    </source>
</evidence>
<evidence type="ECO:0000313" key="1">
    <source>
        <dbReference type="EMBL" id="NBG96382.1"/>
    </source>
</evidence>
<accession>A0A845QCS7</accession>
<dbReference type="EMBL" id="WXYQ01000007">
    <property type="protein sequence ID" value="NBG96382.1"/>
    <property type="molecule type" value="Genomic_DNA"/>
</dbReference>
<dbReference type="AlphaFoldDB" id="A0A845QCS7"/>
<dbReference type="RefSeq" id="WP_160588454.1">
    <property type="nucleotide sequence ID" value="NZ_BMHN01000001.1"/>
</dbReference>
<reference evidence="1 2" key="1">
    <citation type="journal article" date="2016" name="Int. J. Syst. Evol. Microbiol.">
        <title>Pyruvatibacter mobilis gen. nov., sp. nov., a marine bacterium from the culture broth of Picochlorum sp. 122.</title>
        <authorList>
            <person name="Wang G."/>
            <person name="Tang M."/>
            <person name="Wu H."/>
            <person name="Dai S."/>
            <person name="Li T."/>
            <person name="Chen C."/>
            <person name="He H."/>
            <person name="Fan J."/>
            <person name="Xiang W."/>
            <person name="Li X."/>
        </authorList>
    </citation>
    <scope>NUCLEOTIDE SEQUENCE [LARGE SCALE GENOMIC DNA]</scope>
    <source>
        <strain evidence="1 2">GYP-11</strain>
    </source>
</reference>
<comment type="caution">
    <text evidence="1">The sequence shown here is derived from an EMBL/GenBank/DDBJ whole genome shotgun (WGS) entry which is preliminary data.</text>
</comment>
<protein>
    <recommendedName>
        <fullName evidence="3">Hydroxyneurosporene synthase (CrtC)</fullName>
    </recommendedName>
</protein>
<proteinExistence type="predicted"/>
<gene>
    <name evidence="1" type="ORF">GTQ45_11615</name>
</gene>
<evidence type="ECO:0000313" key="2">
    <source>
        <dbReference type="Proteomes" id="UP000470384"/>
    </source>
</evidence>
<dbReference type="GeneID" id="300655532"/>
<organism evidence="1 2">
    <name type="scientific">Pyruvatibacter mobilis</name>
    <dbReference type="NCBI Taxonomy" id="1712261"/>
    <lineage>
        <taxon>Bacteria</taxon>
        <taxon>Pseudomonadati</taxon>
        <taxon>Pseudomonadota</taxon>
        <taxon>Alphaproteobacteria</taxon>
        <taxon>Hyphomicrobiales</taxon>
        <taxon>Parvibaculaceae</taxon>
        <taxon>Pyruvatibacter</taxon>
    </lineage>
</organism>